<keyword evidence="5" id="KW-1185">Reference proteome</keyword>
<dbReference type="GO" id="GO:0009103">
    <property type="term" value="P:lipopolysaccharide biosynthetic process"/>
    <property type="evidence" value="ECO:0007669"/>
    <property type="project" value="TreeGrafter"/>
</dbReference>
<dbReference type="Pfam" id="PF00534">
    <property type="entry name" value="Glycos_transf_1"/>
    <property type="match status" value="1"/>
</dbReference>
<keyword evidence="1 4" id="KW-0808">Transferase</keyword>
<gene>
    <name evidence="4" type="ORF">DES48_102338</name>
</gene>
<dbReference type="EMBL" id="QNRI01000002">
    <property type="protein sequence ID" value="RBP00574.1"/>
    <property type="molecule type" value="Genomic_DNA"/>
</dbReference>
<feature type="domain" description="Glycosyl transferase family 1" evidence="2">
    <location>
        <begin position="176"/>
        <end position="345"/>
    </location>
</feature>
<proteinExistence type="predicted"/>
<dbReference type="AlphaFoldDB" id="A0A366EDT2"/>
<evidence type="ECO:0000313" key="5">
    <source>
        <dbReference type="Proteomes" id="UP000252254"/>
    </source>
</evidence>
<protein>
    <submittedName>
        <fullName evidence="4">Glycosyltransferase involved in cell wall biosynthesis</fullName>
    </submittedName>
</protein>
<sequence>MRSIEEKMLVISTMYPTKRHTVFGVFIKNQVEQVRNRGFPVDVLAIKDPRMGKVNVIRKYSKLLLQAVGKFLKQGRSYQIVHAHYLFPSGWIGLWFKRWFKAKLIVTAHGGDIDKMARLHPWIYKQTKRVLEQADEVIVVGAGLKQAVLEEFQIKQEKVHLLNMGVDRTVFHPKPKEQARKELQLHATNKIILFVGNIIEAKGLSELIAAFHQMQATQKNLELRLIGPKKDPAFYEVLVQSIEQDKIKGVTFHEPKQQNEIATWMTAADLFVLPSYIEGFGLVALEAMACHTPVVGTAVGGLQTLLADNAGMTVAPKQIEPLRDAMTNVLTDPDVSQMLIHYGDKRAQENDQERLIDSLITIYRR</sequence>
<evidence type="ECO:0000313" key="4">
    <source>
        <dbReference type="EMBL" id="RBP00574.1"/>
    </source>
</evidence>
<organism evidence="4 5">
    <name type="scientific">Paraliobacillus ryukyuensis</name>
    <dbReference type="NCBI Taxonomy" id="200904"/>
    <lineage>
        <taxon>Bacteria</taxon>
        <taxon>Bacillati</taxon>
        <taxon>Bacillota</taxon>
        <taxon>Bacilli</taxon>
        <taxon>Bacillales</taxon>
        <taxon>Bacillaceae</taxon>
        <taxon>Paraliobacillus</taxon>
    </lineage>
</organism>
<dbReference type="RefSeq" id="WP_245911296.1">
    <property type="nucleotide sequence ID" value="NZ_BAABQN010000002.1"/>
</dbReference>
<evidence type="ECO:0000259" key="3">
    <source>
        <dbReference type="Pfam" id="PF13439"/>
    </source>
</evidence>
<dbReference type="InterPro" id="IPR001296">
    <property type="entry name" value="Glyco_trans_1"/>
</dbReference>
<dbReference type="Pfam" id="PF13439">
    <property type="entry name" value="Glyco_transf_4"/>
    <property type="match status" value="1"/>
</dbReference>
<name>A0A366EDT2_9BACI</name>
<evidence type="ECO:0000256" key="1">
    <source>
        <dbReference type="ARBA" id="ARBA00022679"/>
    </source>
</evidence>
<dbReference type="PANTHER" id="PTHR46401:SF2">
    <property type="entry name" value="GLYCOSYLTRANSFERASE WBBK-RELATED"/>
    <property type="match status" value="1"/>
</dbReference>
<dbReference type="Gene3D" id="3.40.50.2000">
    <property type="entry name" value="Glycogen Phosphorylase B"/>
    <property type="match status" value="2"/>
</dbReference>
<accession>A0A366EDT2</accession>
<evidence type="ECO:0000259" key="2">
    <source>
        <dbReference type="Pfam" id="PF00534"/>
    </source>
</evidence>
<reference evidence="4 5" key="1">
    <citation type="submission" date="2018-06" db="EMBL/GenBank/DDBJ databases">
        <title>Genomic Encyclopedia of Type Strains, Phase IV (KMG-IV): sequencing the most valuable type-strain genomes for metagenomic binning, comparative biology and taxonomic classification.</title>
        <authorList>
            <person name="Goeker M."/>
        </authorList>
    </citation>
    <scope>NUCLEOTIDE SEQUENCE [LARGE SCALE GENOMIC DNA]</scope>
    <source>
        <strain evidence="4 5">DSM 15140</strain>
    </source>
</reference>
<dbReference type="SUPFAM" id="SSF53756">
    <property type="entry name" value="UDP-Glycosyltransferase/glycogen phosphorylase"/>
    <property type="match status" value="1"/>
</dbReference>
<dbReference type="Proteomes" id="UP000252254">
    <property type="component" value="Unassembled WGS sequence"/>
</dbReference>
<comment type="caution">
    <text evidence="4">The sequence shown here is derived from an EMBL/GenBank/DDBJ whole genome shotgun (WGS) entry which is preliminary data.</text>
</comment>
<dbReference type="InterPro" id="IPR028098">
    <property type="entry name" value="Glyco_trans_4-like_N"/>
</dbReference>
<feature type="domain" description="Glycosyltransferase subfamily 4-like N-terminal" evidence="3">
    <location>
        <begin position="25"/>
        <end position="168"/>
    </location>
</feature>
<dbReference type="GO" id="GO:0016757">
    <property type="term" value="F:glycosyltransferase activity"/>
    <property type="evidence" value="ECO:0007669"/>
    <property type="project" value="InterPro"/>
</dbReference>
<dbReference type="PANTHER" id="PTHR46401">
    <property type="entry name" value="GLYCOSYLTRANSFERASE WBBK-RELATED"/>
    <property type="match status" value="1"/>
</dbReference>